<evidence type="ECO:0000256" key="2">
    <source>
        <dbReference type="ARBA" id="ARBA00007362"/>
    </source>
</evidence>
<evidence type="ECO:0000313" key="10">
    <source>
        <dbReference type="Proteomes" id="UP000297714"/>
    </source>
</evidence>
<comment type="subcellular location">
    <subcellularLocation>
        <location evidence="1">Cell membrane</location>
        <topology evidence="1">Multi-pass membrane protein</topology>
    </subcellularLocation>
</comment>
<evidence type="ECO:0000256" key="5">
    <source>
        <dbReference type="ARBA" id="ARBA00022989"/>
    </source>
</evidence>
<evidence type="ECO:0000256" key="6">
    <source>
        <dbReference type="ARBA" id="ARBA00023136"/>
    </source>
</evidence>
<feature type="transmembrane region" description="Helical" evidence="7">
    <location>
        <begin position="34"/>
        <end position="54"/>
    </location>
</feature>
<dbReference type="Proteomes" id="UP000297714">
    <property type="component" value="Unassembled WGS sequence"/>
</dbReference>
<dbReference type="PANTHER" id="PTHR42920">
    <property type="entry name" value="OS03G0707200 PROTEIN-RELATED"/>
    <property type="match status" value="1"/>
</dbReference>
<dbReference type="EMBL" id="SRMQ01000001">
    <property type="protein sequence ID" value="TGJ77780.1"/>
    <property type="molecule type" value="Genomic_DNA"/>
</dbReference>
<comment type="similarity">
    <text evidence="2">Belongs to the EamA transporter family.</text>
</comment>
<reference evidence="9 10" key="1">
    <citation type="submission" date="2019-04" db="EMBL/GenBank/DDBJ databases">
        <authorList>
            <person name="Poehlein A."/>
            <person name="Bengelsdorf F.R."/>
            <person name="Duerre P."/>
            <person name="Daniel R."/>
        </authorList>
    </citation>
    <scope>NUCLEOTIDE SEQUENCE [LARGE SCALE GENOMIC DNA]</scope>
    <source>
        <strain evidence="9 10">BS-1</strain>
    </source>
</reference>
<feature type="transmembrane region" description="Helical" evidence="7">
    <location>
        <begin position="122"/>
        <end position="144"/>
    </location>
</feature>
<protein>
    <submittedName>
        <fullName evidence="9">EamA-like transporter family protein</fullName>
    </submittedName>
</protein>
<dbReference type="RefSeq" id="WP_207669525.1">
    <property type="nucleotide sequence ID" value="NZ_JAJUFJ010000004.1"/>
</dbReference>
<proteinExistence type="inferred from homology"/>
<feature type="transmembrane region" description="Helical" evidence="7">
    <location>
        <begin position="150"/>
        <end position="170"/>
    </location>
</feature>
<feature type="transmembrane region" description="Helical" evidence="7">
    <location>
        <begin position="66"/>
        <end position="85"/>
    </location>
</feature>
<organism evidence="9 10">
    <name type="scientific">Caproiciproducens galactitolivorans</name>
    <dbReference type="NCBI Taxonomy" id="642589"/>
    <lineage>
        <taxon>Bacteria</taxon>
        <taxon>Bacillati</taxon>
        <taxon>Bacillota</taxon>
        <taxon>Clostridia</taxon>
        <taxon>Eubacteriales</taxon>
        <taxon>Acutalibacteraceae</taxon>
        <taxon>Caproiciproducens</taxon>
    </lineage>
</organism>
<evidence type="ECO:0000259" key="8">
    <source>
        <dbReference type="Pfam" id="PF00892"/>
    </source>
</evidence>
<feature type="transmembrane region" description="Helical" evidence="7">
    <location>
        <begin position="238"/>
        <end position="258"/>
    </location>
</feature>
<evidence type="ECO:0000313" key="9">
    <source>
        <dbReference type="EMBL" id="TGJ77780.1"/>
    </source>
</evidence>
<keyword evidence="5 7" id="KW-1133">Transmembrane helix</keyword>
<name>A0A4Z0YFS1_9FIRM</name>
<evidence type="ECO:0000256" key="7">
    <source>
        <dbReference type="SAM" id="Phobius"/>
    </source>
</evidence>
<gene>
    <name evidence="9" type="ORF">CAGA_01820</name>
</gene>
<dbReference type="InterPro" id="IPR037185">
    <property type="entry name" value="EmrE-like"/>
</dbReference>
<evidence type="ECO:0000256" key="4">
    <source>
        <dbReference type="ARBA" id="ARBA00022692"/>
    </source>
</evidence>
<comment type="caution">
    <text evidence="9">The sequence shown here is derived from an EMBL/GenBank/DDBJ whole genome shotgun (WGS) entry which is preliminary data.</text>
</comment>
<dbReference type="InterPro" id="IPR051258">
    <property type="entry name" value="Diverse_Substrate_Transporter"/>
</dbReference>
<dbReference type="InterPro" id="IPR000620">
    <property type="entry name" value="EamA_dom"/>
</dbReference>
<dbReference type="GO" id="GO:0005886">
    <property type="term" value="C:plasma membrane"/>
    <property type="evidence" value="ECO:0007669"/>
    <property type="project" value="UniProtKB-SubCell"/>
</dbReference>
<accession>A0A4Z0YFS1</accession>
<dbReference type="AlphaFoldDB" id="A0A4Z0YFS1"/>
<dbReference type="PANTHER" id="PTHR42920:SF5">
    <property type="entry name" value="EAMA DOMAIN-CONTAINING PROTEIN"/>
    <property type="match status" value="1"/>
</dbReference>
<feature type="domain" description="EamA" evidence="8">
    <location>
        <begin position="147"/>
        <end position="280"/>
    </location>
</feature>
<keyword evidence="4 7" id="KW-0812">Transmembrane</keyword>
<feature type="domain" description="EamA" evidence="8">
    <location>
        <begin position="7"/>
        <end position="137"/>
    </location>
</feature>
<keyword evidence="3" id="KW-1003">Cell membrane</keyword>
<evidence type="ECO:0000256" key="1">
    <source>
        <dbReference type="ARBA" id="ARBA00004651"/>
    </source>
</evidence>
<feature type="transmembrane region" description="Helical" evidence="7">
    <location>
        <begin position="204"/>
        <end position="226"/>
    </location>
</feature>
<feature type="transmembrane region" description="Helical" evidence="7">
    <location>
        <begin position="177"/>
        <end position="198"/>
    </location>
</feature>
<feature type="transmembrane region" description="Helical" evidence="7">
    <location>
        <begin position="264"/>
        <end position="284"/>
    </location>
</feature>
<dbReference type="SUPFAM" id="SSF103481">
    <property type="entry name" value="Multidrug resistance efflux transporter EmrE"/>
    <property type="match status" value="2"/>
</dbReference>
<feature type="transmembrane region" description="Helical" evidence="7">
    <location>
        <begin position="97"/>
        <end position="115"/>
    </location>
</feature>
<evidence type="ECO:0000256" key="3">
    <source>
        <dbReference type="ARBA" id="ARBA00022475"/>
    </source>
</evidence>
<sequence length="304" mass="32401">MDLKKYKGELGLLVTAMIWGGGFAASKAALETNLTPYQITGIRFFIGALLLSAVYHKHFKNLNSRILLSGMLLGFFLCAAFTLQTMGLQYTTASKNAFLTAINVVMVPFIGLAFFHEKIDVYGIAGGFLAAAGAGVLMLNGAFTVNIGDVLTLLCALCFAFHIYCVGIFVKTCDAVLLTIIQFAFACVFSVPMILLFPGGQSSIGVNGVFALLYLGVLSTGVAFLLQNVSQTLTTSTRAAIILSSESVFGSLASVLFLGEALTFRTVLGCLMIIAAVLIVETKLPFLNRSRPKENVLGQDGGRE</sequence>
<dbReference type="Pfam" id="PF00892">
    <property type="entry name" value="EamA"/>
    <property type="match status" value="2"/>
</dbReference>
<keyword evidence="10" id="KW-1185">Reference proteome</keyword>
<keyword evidence="6 7" id="KW-0472">Membrane</keyword>